<keyword evidence="1" id="KW-1133">Transmembrane helix</keyword>
<proteinExistence type="predicted"/>
<gene>
    <name evidence="2" type="ORF">EV384_4978</name>
</gene>
<keyword evidence="1" id="KW-0472">Membrane</keyword>
<protein>
    <submittedName>
        <fullName evidence="2">Uncharacterized protein DUF2752</fullName>
    </submittedName>
</protein>
<dbReference type="Pfam" id="PF10825">
    <property type="entry name" value="DUF2752"/>
    <property type="match status" value="1"/>
</dbReference>
<keyword evidence="1" id="KW-0812">Transmembrane</keyword>
<evidence type="ECO:0000313" key="3">
    <source>
        <dbReference type="Proteomes" id="UP000294114"/>
    </source>
</evidence>
<reference evidence="2 3" key="1">
    <citation type="submission" date="2019-02" db="EMBL/GenBank/DDBJ databases">
        <title>Sequencing the genomes of 1000 actinobacteria strains.</title>
        <authorList>
            <person name="Klenk H.-P."/>
        </authorList>
    </citation>
    <scope>NUCLEOTIDE SEQUENCE [LARGE SCALE GENOMIC DNA]</scope>
    <source>
        <strain evidence="2 3">DSM 45612</strain>
    </source>
</reference>
<accession>A0A4Q8BF36</accession>
<organism evidence="2 3">
    <name type="scientific">Micromonospora kangleipakensis</name>
    <dbReference type="NCBI Taxonomy" id="1077942"/>
    <lineage>
        <taxon>Bacteria</taxon>
        <taxon>Bacillati</taxon>
        <taxon>Actinomycetota</taxon>
        <taxon>Actinomycetes</taxon>
        <taxon>Micromonosporales</taxon>
        <taxon>Micromonosporaceae</taxon>
        <taxon>Micromonospora</taxon>
    </lineage>
</organism>
<dbReference type="EMBL" id="SHLD01000001">
    <property type="protein sequence ID" value="RZU76338.1"/>
    <property type="molecule type" value="Genomic_DNA"/>
</dbReference>
<name>A0A4Q8BF36_9ACTN</name>
<evidence type="ECO:0000313" key="2">
    <source>
        <dbReference type="EMBL" id="RZU76338.1"/>
    </source>
</evidence>
<feature type="transmembrane region" description="Helical" evidence="1">
    <location>
        <begin position="82"/>
        <end position="104"/>
    </location>
</feature>
<sequence length="172" mass="18540">MRQVAVDLHRTAQRAATLALAGAIGAAAAFVLRFNPTDRVADPTGPCLWHAVTGINGPGCGGTRMFYYMLHGDLVDAARRHLAALVAVPFLLYAGVRWAGIAWFGRELPALRLSPTRLLGLRRRLPALQHGPSQSAVAAVHVVRHPEPDPLIGACDPDPSRWHWHPTSLGMA</sequence>
<dbReference type="Proteomes" id="UP000294114">
    <property type="component" value="Unassembled WGS sequence"/>
</dbReference>
<feature type="transmembrane region" description="Helical" evidence="1">
    <location>
        <begin position="12"/>
        <end position="32"/>
    </location>
</feature>
<comment type="caution">
    <text evidence="2">The sequence shown here is derived from an EMBL/GenBank/DDBJ whole genome shotgun (WGS) entry which is preliminary data.</text>
</comment>
<dbReference type="InterPro" id="IPR021215">
    <property type="entry name" value="DUF2752"/>
</dbReference>
<keyword evidence="3" id="KW-1185">Reference proteome</keyword>
<evidence type="ECO:0000256" key="1">
    <source>
        <dbReference type="SAM" id="Phobius"/>
    </source>
</evidence>
<dbReference type="AlphaFoldDB" id="A0A4Q8BF36"/>
<dbReference type="RefSeq" id="WP_242624271.1">
    <property type="nucleotide sequence ID" value="NZ_SHLD01000001.1"/>
</dbReference>